<proteinExistence type="predicted"/>
<protein>
    <submittedName>
        <fullName evidence="1">Uncharacterized protein</fullName>
    </submittedName>
</protein>
<organism evidence="1 2">
    <name type="scientific">Solimonas marina</name>
    <dbReference type="NCBI Taxonomy" id="2714601"/>
    <lineage>
        <taxon>Bacteria</taxon>
        <taxon>Pseudomonadati</taxon>
        <taxon>Pseudomonadota</taxon>
        <taxon>Gammaproteobacteria</taxon>
        <taxon>Nevskiales</taxon>
        <taxon>Nevskiaceae</taxon>
        <taxon>Solimonas</taxon>
    </lineage>
</organism>
<name>A0A970B9I3_9GAMM</name>
<comment type="caution">
    <text evidence="1">The sequence shown here is derived from an EMBL/GenBank/DDBJ whole genome shotgun (WGS) entry which is preliminary data.</text>
</comment>
<evidence type="ECO:0000313" key="1">
    <source>
        <dbReference type="EMBL" id="NKF22416.1"/>
    </source>
</evidence>
<sequence>MRPLLSSPEAPHEDVQSPLAFFTYASITPDQRESLLQHLQREPDGEDKAVKLALLQSLPGSSAYNPVTARQRLSAISYSRNAEYAALARLRLHEMSDAGLPPPRAPVAPPTNTTHDSAALAACNVQVKTLQDRLDKIVDIERSLDNNGNGTQPDSAR</sequence>
<dbReference type="Proteomes" id="UP000653472">
    <property type="component" value="Unassembled WGS sequence"/>
</dbReference>
<reference evidence="1" key="1">
    <citation type="submission" date="2020-03" db="EMBL/GenBank/DDBJ databases">
        <title>Solimonas marina sp. nov., isolated from deep seawater of the Pacific Ocean.</title>
        <authorList>
            <person name="Liu X."/>
            <person name="Lai Q."/>
            <person name="Sun F."/>
            <person name="Gai Y."/>
            <person name="Li G."/>
            <person name="Shao Z."/>
        </authorList>
    </citation>
    <scope>NUCLEOTIDE SEQUENCE</scope>
    <source>
        <strain evidence="1">C16B3</strain>
    </source>
</reference>
<keyword evidence="2" id="KW-1185">Reference proteome</keyword>
<evidence type="ECO:0000313" key="2">
    <source>
        <dbReference type="Proteomes" id="UP000653472"/>
    </source>
</evidence>
<gene>
    <name evidence="1" type="ORF">G7Y82_08795</name>
</gene>
<dbReference type="RefSeq" id="WP_168147677.1">
    <property type="nucleotide sequence ID" value="NZ_JAAVXB010000004.1"/>
</dbReference>
<dbReference type="EMBL" id="JAAVXB010000004">
    <property type="protein sequence ID" value="NKF22416.1"/>
    <property type="molecule type" value="Genomic_DNA"/>
</dbReference>
<accession>A0A970B9I3</accession>
<dbReference type="AlphaFoldDB" id="A0A970B9I3"/>